<dbReference type="RefSeq" id="YP_009848929.1">
    <property type="nucleotide sequence ID" value="NC_048789.1"/>
</dbReference>
<sequence length="458" mass="48603">MPETPTAPNRPILRDVPDVELLKVGEWPASTGPFTATPEVLAAAVRAAQSSAVGRPVIKLGHVDPRFDGEPAVGFVDNLRLSQDGSTLVGDLRGLPAWLADILPSAYPNRSIEGSFNYRDQTGMVHEFALTGLALLGVSPPAVGTLSTLRDVAALYDVAAGRDGPAAGEVAIMPDKIIASASVEDVRRDFYEQGPGADDFWWIEELFLSPPEIIAMDDTTGELHKVAYAVGDDDAIEWGEPETVRREYVAASTRTPDARWESAAESRGREYKSVAAAAEKEERPMEFTEEQAAALVKALGLDEGADAAAIVKAVETMAKDAEKKTDDDETDDDKGKAPAAPVAASTIHAAADQLGLAVVDKHALAAERAERDKLVRDARERAVGDAIAAGKLMPARRDAALTQMEKGLLTADDLDSMEPLVTMAGREVGHGLDTDEDDDGAKLSAAADRAGMFGRPTT</sequence>
<proteinExistence type="predicted"/>
<dbReference type="GO" id="GO:0008233">
    <property type="term" value="F:peptidase activity"/>
    <property type="evidence" value="ECO:0007669"/>
    <property type="project" value="UniProtKB-KW"/>
</dbReference>
<gene>
    <name evidence="2" type="primary">4</name>
    <name evidence="2" type="ORF">SEA_STILES_4</name>
</gene>
<protein>
    <submittedName>
        <fullName evidence="2">Capsid maturation protease</fullName>
    </submittedName>
</protein>
<evidence type="ECO:0000313" key="2">
    <source>
        <dbReference type="EMBL" id="QDF19997.1"/>
    </source>
</evidence>
<keyword evidence="2" id="KW-0378">Hydrolase</keyword>
<name>A0A4Y6EPF0_9CAUD</name>
<keyword evidence="3" id="KW-1185">Reference proteome</keyword>
<evidence type="ECO:0000256" key="1">
    <source>
        <dbReference type="SAM" id="MobiDB-lite"/>
    </source>
</evidence>
<feature type="region of interest" description="Disordered" evidence="1">
    <location>
        <begin position="429"/>
        <end position="458"/>
    </location>
</feature>
<organism evidence="2 3">
    <name type="scientific">Corynebacterium phage Stiles</name>
    <dbReference type="NCBI Taxonomy" id="2588504"/>
    <lineage>
        <taxon>Viruses</taxon>
        <taxon>Duplodnaviria</taxon>
        <taxon>Heunggongvirae</taxon>
        <taxon>Uroviricota</taxon>
        <taxon>Caudoviricetes</taxon>
        <taxon>Samwavirus</taxon>
        <taxon>Samwavirus stiles</taxon>
    </lineage>
</organism>
<dbReference type="EMBL" id="MK977710">
    <property type="protein sequence ID" value="QDF19997.1"/>
    <property type="molecule type" value="Genomic_DNA"/>
</dbReference>
<accession>A0A4Y6EPF0</accession>
<keyword evidence="2" id="KW-0645">Protease</keyword>
<dbReference type="GO" id="GO:0006508">
    <property type="term" value="P:proteolysis"/>
    <property type="evidence" value="ECO:0007669"/>
    <property type="project" value="UniProtKB-KW"/>
</dbReference>
<dbReference type="KEGG" id="vg:55619389"/>
<dbReference type="Proteomes" id="UP000320550">
    <property type="component" value="Segment"/>
</dbReference>
<evidence type="ECO:0000313" key="3">
    <source>
        <dbReference type="Proteomes" id="UP000320550"/>
    </source>
</evidence>
<reference evidence="2 3" key="1">
    <citation type="submission" date="2019-05" db="EMBL/GenBank/DDBJ databases">
        <authorList>
            <person name="Albert R.M."/>
            <person name="Nur A.I."/>
            <person name="Ayala A."/>
            <person name="Bradley M.S."/>
            <person name="Burch R.E."/>
            <person name="Chen M."/>
            <person name="Dulaney A."/>
            <person name="Kakulamarri P.S."/>
            <person name="Kelly K.U."/>
            <person name="Maynor S.D."/>
            <person name="Perritt S.E."/>
            <person name="Praveen H."/>
            <person name="Slemons D.M."/>
            <person name="Snidow C.R."/>
            <person name="Thalluri S."/>
            <person name="Vyawahare A.K."/>
            <person name="Williams M.R."/>
            <person name="Monti D.L."/>
            <person name="Garlena R.A."/>
            <person name="Russell D.A."/>
            <person name="Pope W.H."/>
            <person name="Jacobs-Sera D."/>
            <person name="Hatfull G.F."/>
        </authorList>
    </citation>
    <scope>NUCLEOTIDE SEQUENCE [LARGE SCALE GENOMIC DNA]</scope>
</reference>
<dbReference type="GeneID" id="55619389"/>
<feature type="region of interest" description="Disordered" evidence="1">
    <location>
        <begin position="318"/>
        <end position="338"/>
    </location>
</feature>